<dbReference type="EC" id="4.2.1.75" evidence="2"/>
<dbReference type="InterPro" id="IPR003754">
    <property type="entry name" value="4pyrrol_synth_uPrphyn_synth"/>
</dbReference>
<name>A0A4Z0H3B9_9BACI</name>
<dbReference type="GO" id="GO:0006780">
    <property type="term" value="P:uroporphyrinogen III biosynthetic process"/>
    <property type="evidence" value="ECO:0007669"/>
    <property type="project" value="InterPro"/>
</dbReference>
<gene>
    <name evidence="2" type="ORF">E4663_01335</name>
</gene>
<dbReference type="GO" id="GO:0004852">
    <property type="term" value="F:uroporphyrinogen-III synthase activity"/>
    <property type="evidence" value="ECO:0007669"/>
    <property type="project" value="UniProtKB-EC"/>
</dbReference>
<protein>
    <submittedName>
        <fullName evidence="2">Uroporphyrinogen-III synthase</fullName>
        <ecNumber evidence="2">4.2.1.75</ecNumber>
    </submittedName>
</protein>
<evidence type="ECO:0000313" key="3">
    <source>
        <dbReference type="Proteomes" id="UP000297982"/>
    </source>
</evidence>
<dbReference type="PANTHER" id="PTHR40082:SF1">
    <property type="entry name" value="BLR5956 PROTEIN"/>
    <property type="match status" value="1"/>
</dbReference>
<evidence type="ECO:0000259" key="1">
    <source>
        <dbReference type="Pfam" id="PF02602"/>
    </source>
</evidence>
<feature type="domain" description="Tetrapyrrole biosynthesis uroporphyrinogen III synthase" evidence="1">
    <location>
        <begin position="19"/>
        <end position="252"/>
    </location>
</feature>
<dbReference type="InterPro" id="IPR036108">
    <property type="entry name" value="4pyrrol_syn_uPrphyn_synt_sf"/>
</dbReference>
<comment type="caution">
    <text evidence="2">The sequence shown here is derived from an EMBL/GenBank/DDBJ whole genome shotgun (WGS) entry which is preliminary data.</text>
</comment>
<dbReference type="PANTHER" id="PTHR40082">
    <property type="entry name" value="BLR5956 PROTEIN"/>
    <property type="match status" value="1"/>
</dbReference>
<proteinExistence type="predicted"/>
<dbReference type="NCBIfam" id="NF004584">
    <property type="entry name" value="PRK05928.2-1"/>
    <property type="match status" value="1"/>
</dbReference>
<reference evidence="2 3" key="1">
    <citation type="journal article" date="2003" name="Int. J. Syst. Evol. Microbiol.">
        <title>Halobacillus salinus sp. nov., isolated from a salt lake on the coast of the East Sea in Korea.</title>
        <authorList>
            <person name="Yoon J.H."/>
            <person name="Kang K.H."/>
            <person name="Park Y.H."/>
        </authorList>
    </citation>
    <scope>NUCLEOTIDE SEQUENCE [LARGE SCALE GENOMIC DNA]</scope>
    <source>
        <strain evidence="2 3">HSL-3</strain>
    </source>
</reference>
<dbReference type="InterPro" id="IPR039793">
    <property type="entry name" value="UROS/Hem4"/>
</dbReference>
<dbReference type="Proteomes" id="UP000297982">
    <property type="component" value="Unassembled WGS sequence"/>
</dbReference>
<keyword evidence="3" id="KW-1185">Reference proteome</keyword>
<organism evidence="2 3">
    <name type="scientific">Halobacillus salinus</name>
    <dbReference type="NCBI Taxonomy" id="192814"/>
    <lineage>
        <taxon>Bacteria</taxon>
        <taxon>Bacillati</taxon>
        <taxon>Bacillota</taxon>
        <taxon>Bacilli</taxon>
        <taxon>Bacillales</taxon>
        <taxon>Bacillaceae</taxon>
        <taxon>Halobacillus</taxon>
    </lineage>
</organism>
<dbReference type="RefSeq" id="WP_135326395.1">
    <property type="nucleotide sequence ID" value="NZ_SRJC01000001.1"/>
</dbReference>
<dbReference type="STRING" id="192814.GCA_900166575_00556"/>
<dbReference type="CDD" id="cd06578">
    <property type="entry name" value="HemD"/>
    <property type="match status" value="1"/>
</dbReference>
<dbReference type="EMBL" id="SRJC01000001">
    <property type="protein sequence ID" value="TGB03675.1"/>
    <property type="molecule type" value="Genomic_DNA"/>
</dbReference>
<dbReference type="AlphaFoldDB" id="A0A4Z0H3B9"/>
<evidence type="ECO:0000313" key="2">
    <source>
        <dbReference type="EMBL" id="TGB03675.1"/>
    </source>
</evidence>
<dbReference type="Gene3D" id="3.40.50.10090">
    <property type="match status" value="2"/>
</dbReference>
<sequence>MSGLREKRVALAADRRSEEISKLIRNFDGTPVVYSAQGTHNLSEETSRSDVETFLSRSFDWVILTTGIGARTLSNSAEKAGIQESYINKLAKSRLAIRGQKTVDWLKEQDLSPTVLSEDGTMAKLLPLLPEGLGGDIFLQAYNQDDAKWKKAIEDKGYSVYLSQPYSFEQPDPSVVDGLKDEVIGSTVDAVVFTSKTQVLNVFGGDRKAELVGSFNDRVLAVAVGKVTAKALEDEGITEVLQPEKQKMGAMIVTLDRHYRQKSLVDNP</sequence>
<dbReference type="SUPFAM" id="SSF69618">
    <property type="entry name" value="HemD-like"/>
    <property type="match status" value="1"/>
</dbReference>
<dbReference type="Pfam" id="PF02602">
    <property type="entry name" value="HEM4"/>
    <property type="match status" value="1"/>
</dbReference>
<accession>A0A4Z0H3B9</accession>
<keyword evidence="2" id="KW-0456">Lyase</keyword>